<dbReference type="GO" id="GO:0030313">
    <property type="term" value="C:cell envelope"/>
    <property type="evidence" value="ECO:0007669"/>
    <property type="project" value="UniProtKB-SubCell"/>
</dbReference>
<sequence>MTSSIIKRVLRVSMCVTVFGLSALSAGAQTQDAGVKGKTFAYITPGLDLPFWRHIAKGVETGIGKAGGTVLTLDSRNDASAQLKNAQDAISKGVAGIVLSPTDSSTAPSVLALAKRAHVPVVIADIGTNGGDYASFISSDNEKGAYETGKKVAEVLKAKGWASGGYGMITVSLARKNGQLRSAGFRQAMKEAGVQELGLNQLQRYTSEESFKYTQDMITAHPGMRCLFVQVDVATLGSAKAIQAARKGDDLVLAGFDGVEDYIPMLNDGRLIAFGMQQPNLMGEKAAAALVDAVNGKTPAKSIVVPVIVITKDNLQENMAVVKQTVSF</sequence>
<feature type="domain" description="Periplasmic binding protein" evidence="5">
    <location>
        <begin position="40"/>
        <end position="297"/>
    </location>
</feature>
<organism evidence="6 7">
    <name type="scientific">Caballeronia sordidicola</name>
    <name type="common">Burkholderia sordidicola</name>
    <dbReference type="NCBI Taxonomy" id="196367"/>
    <lineage>
        <taxon>Bacteria</taxon>
        <taxon>Pseudomonadati</taxon>
        <taxon>Pseudomonadota</taxon>
        <taxon>Betaproteobacteria</taxon>
        <taxon>Burkholderiales</taxon>
        <taxon>Burkholderiaceae</taxon>
        <taxon>Caballeronia</taxon>
    </lineage>
</organism>
<evidence type="ECO:0000313" key="6">
    <source>
        <dbReference type="EMBL" id="OTP78889.1"/>
    </source>
</evidence>
<evidence type="ECO:0000256" key="3">
    <source>
        <dbReference type="ARBA" id="ARBA00022729"/>
    </source>
</evidence>
<evidence type="ECO:0000256" key="2">
    <source>
        <dbReference type="ARBA" id="ARBA00007639"/>
    </source>
</evidence>
<keyword evidence="3 4" id="KW-0732">Signal</keyword>
<dbReference type="GO" id="GO:0030246">
    <property type="term" value="F:carbohydrate binding"/>
    <property type="evidence" value="ECO:0007669"/>
    <property type="project" value="UniProtKB-ARBA"/>
</dbReference>
<comment type="caution">
    <text evidence="6">The sequence shown here is derived from an EMBL/GenBank/DDBJ whole genome shotgun (WGS) entry which is preliminary data.</text>
</comment>
<dbReference type="EMBL" id="NBTY01000038">
    <property type="protein sequence ID" value="OTP78889.1"/>
    <property type="molecule type" value="Genomic_DNA"/>
</dbReference>
<gene>
    <name evidence="6" type="ORF">PAMC26510_06985</name>
</gene>
<dbReference type="InterPro" id="IPR028082">
    <property type="entry name" value="Peripla_BP_I"/>
</dbReference>
<name>A0A242N5D4_CABSO</name>
<evidence type="ECO:0000259" key="5">
    <source>
        <dbReference type="Pfam" id="PF13407"/>
    </source>
</evidence>
<dbReference type="RefSeq" id="WP_086380897.1">
    <property type="nucleotide sequence ID" value="NZ_NBTY01000038.1"/>
</dbReference>
<proteinExistence type="inferred from homology"/>
<dbReference type="PANTHER" id="PTHR46847:SF1">
    <property type="entry name" value="D-ALLOSE-BINDING PERIPLASMIC PROTEIN-RELATED"/>
    <property type="match status" value="1"/>
</dbReference>
<dbReference type="InterPro" id="IPR025997">
    <property type="entry name" value="SBP_2_dom"/>
</dbReference>
<dbReference type="SUPFAM" id="SSF53822">
    <property type="entry name" value="Periplasmic binding protein-like I"/>
    <property type="match status" value="1"/>
</dbReference>
<evidence type="ECO:0000313" key="7">
    <source>
        <dbReference type="Proteomes" id="UP000194546"/>
    </source>
</evidence>
<dbReference type="Proteomes" id="UP000194546">
    <property type="component" value="Unassembled WGS sequence"/>
</dbReference>
<evidence type="ECO:0000256" key="1">
    <source>
        <dbReference type="ARBA" id="ARBA00004196"/>
    </source>
</evidence>
<dbReference type="Gene3D" id="3.40.50.2300">
    <property type="match status" value="2"/>
</dbReference>
<dbReference type="AlphaFoldDB" id="A0A242N5D4"/>
<accession>A0A242N5D4</accession>
<reference evidence="6 7" key="1">
    <citation type="submission" date="2017-03" db="EMBL/GenBank/DDBJ databases">
        <title>Genome analysis of strain PAMC 26510.</title>
        <authorList>
            <person name="Oh H.-M."/>
            <person name="Yang J.-A."/>
        </authorList>
    </citation>
    <scope>NUCLEOTIDE SEQUENCE [LARGE SCALE GENOMIC DNA]</scope>
    <source>
        <strain evidence="6 7">PAMC 26510</strain>
    </source>
</reference>
<dbReference type="PANTHER" id="PTHR46847">
    <property type="entry name" value="D-ALLOSE-BINDING PERIPLASMIC PROTEIN-RELATED"/>
    <property type="match status" value="1"/>
</dbReference>
<protein>
    <submittedName>
        <fullName evidence="6">Ribose ABC transport system, periplasmic ribose-binding protein RbsB</fullName>
    </submittedName>
</protein>
<dbReference type="Pfam" id="PF13407">
    <property type="entry name" value="Peripla_BP_4"/>
    <property type="match status" value="1"/>
</dbReference>
<evidence type="ECO:0000256" key="4">
    <source>
        <dbReference type="SAM" id="SignalP"/>
    </source>
</evidence>
<feature type="chain" id="PRO_5011237901" evidence="4">
    <location>
        <begin position="29"/>
        <end position="328"/>
    </location>
</feature>
<comment type="subcellular location">
    <subcellularLocation>
        <location evidence="1">Cell envelope</location>
    </subcellularLocation>
</comment>
<feature type="signal peptide" evidence="4">
    <location>
        <begin position="1"/>
        <end position="28"/>
    </location>
</feature>
<comment type="similarity">
    <text evidence="2">Belongs to the bacterial solute-binding protein 2 family.</text>
</comment>